<dbReference type="Pfam" id="PF02606">
    <property type="entry name" value="LpxK"/>
    <property type="match status" value="1"/>
</dbReference>
<keyword evidence="11 13" id="KW-0443">Lipid metabolism</keyword>
<comment type="similarity">
    <text evidence="13">Belongs to the LpxK family.</text>
</comment>
<gene>
    <name evidence="13 15" type="primary">lpxK</name>
    <name evidence="15" type="ORF">GCM10022210_25600</name>
</gene>
<comment type="catalytic activity">
    <reaction evidence="13">
        <text>a lipid A disaccharide + ATP = a lipid IVA + ADP + H(+)</text>
        <dbReference type="Rhea" id="RHEA:67840"/>
        <dbReference type="ChEBI" id="CHEBI:15378"/>
        <dbReference type="ChEBI" id="CHEBI:30616"/>
        <dbReference type="ChEBI" id="CHEBI:176343"/>
        <dbReference type="ChEBI" id="CHEBI:176425"/>
        <dbReference type="ChEBI" id="CHEBI:456216"/>
        <dbReference type="EC" id="2.7.1.130"/>
    </reaction>
</comment>
<comment type="function">
    <text evidence="1 13">Transfers the gamma-phosphate of ATP to the 4'-position of a tetraacyldisaccharide 1-phosphate intermediate (termed DS-1-P) to form tetraacyldisaccharide 1,4'-bis-phosphate (lipid IVA).</text>
</comment>
<evidence type="ECO:0000256" key="8">
    <source>
        <dbReference type="ARBA" id="ARBA00022741"/>
    </source>
</evidence>
<keyword evidence="6 13" id="KW-0441">Lipid A biosynthesis</keyword>
<comment type="pathway">
    <text evidence="2 13">Glycolipid biosynthesis; lipid IV(A) biosynthesis; lipid IV(A) from (3R)-3-hydroxytetradecanoyl-[acyl-carrier-protein] and UDP-N-acetyl-alpha-D-glucosamine: step 6/6.</text>
</comment>
<keyword evidence="14" id="KW-1133">Transmembrane helix</keyword>
<evidence type="ECO:0000256" key="6">
    <source>
        <dbReference type="ARBA" id="ARBA00022556"/>
    </source>
</evidence>
<keyword evidence="16" id="KW-1185">Reference proteome</keyword>
<sequence>MYLRYIFTPNMKYLRLLLFPFSLIYGLVVSIRNWMYDAGAFKSTKFNLPVIVVGNLDVGGAGKSPMTEYLIRLFKDQYKIATLSRGYGRKTQGFLLANTPADAEKVGDEPAQFKNKFPTVTVAVCEKRVEGIEQLNNKYRPVILDDAFQHRALKPGFSILLFDYGRLTEPRLMLPAGNLREPFSGRERADVIVISKCPVTLADEEIALIKNHIKPFKHQHLFFTSISYLAFHNMDNATVYYTIDEHTTVFLLTGIANATPLLSHLKKLTTSIHHHKYPDHHQFTLKNISKLADDFATCTSQKKIVITTEKDAQRLGEQTLLPAVKKLPVLILPIGISFLNDGRQQFDNLVTEYVRQY</sequence>
<dbReference type="InterPro" id="IPR027417">
    <property type="entry name" value="P-loop_NTPase"/>
</dbReference>
<evidence type="ECO:0000256" key="11">
    <source>
        <dbReference type="ARBA" id="ARBA00023098"/>
    </source>
</evidence>
<keyword evidence="9 13" id="KW-0418">Kinase</keyword>
<comment type="caution">
    <text evidence="15">The sequence shown here is derived from an EMBL/GenBank/DDBJ whole genome shotgun (WGS) entry which is preliminary data.</text>
</comment>
<name>A0ABP7PZW2_9SPHI</name>
<dbReference type="RefSeq" id="WP_259087875.1">
    <property type="nucleotide sequence ID" value="NZ_BAAAZC010000019.1"/>
</dbReference>
<evidence type="ECO:0000256" key="4">
    <source>
        <dbReference type="ARBA" id="ARBA00016436"/>
    </source>
</evidence>
<evidence type="ECO:0000256" key="1">
    <source>
        <dbReference type="ARBA" id="ARBA00002274"/>
    </source>
</evidence>
<organism evidence="15 16">
    <name type="scientific">Mucilaginibacter dorajii</name>
    <dbReference type="NCBI Taxonomy" id="692994"/>
    <lineage>
        <taxon>Bacteria</taxon>
        <taxon>Pseudomonadati</taxon>
        <taxon>Bacteroidota</taxon>
        <taxon>Sphingobacteriia</taxon>
        <taxon>Sphingobacteriales</taxon>
        <taxon>Sphingobacteriaceae</taxon>
        <taxon>Mucilaginibacter</taxon>
    </lineage>
</organism>
<keyword evidence="14" id="KW-0812">Transmembrane</keyword>
<dbReference type="PANTHER" id="PTHR42724:SF1">
    <property type="entry name" value="TETRAACYLDISACCHARIDE 4'-KINASE, MITOCHONDRIAL-RELATED"/>
    <property type="match status" value="1"/>
</dbReference>
<evidence type="ECO:0000313" key="16">
    <source>
        <dbReference type="Proteomes" id="UP001500742"/>
    </source>
</evidence>
<dbReference type="HAMAP" id="MF_00409">
    <property type="entry name" value="LpxK"/>
    <property type="match status" value="1"/>
</dbReference>
<evidence type="ECO:0000256" key="13">
    <source>
        <dbReference type="HAMAP-Rule" id="MF_00409"/>
    </source>
</evidence>
<dbReference type="Proteomes" id="UP001500742">
    <property type="component" value="Unassembled WGS sequence"/>
</dbReference>
<evidence type="ECO:0000256" key="7">
    <source>
        <dbReference type="ARBA" id="ARBA00022679"/>
    </source>
</evidence>
<reference evidence="16" key="1">
    <citation type="journal article" date="2019" name="Int. J. Syst. Evol. Microbiol.">
        <title>The Global Catalogue of Microorganisms (GCM) 10K type strain sequencing project: providing services to taxonomists for standard genome sequencing and annotation.</title>
        <authorList>
            <consortium name="The Broad Institute Genomics Platform"/>
            <consortium name="The Broad Institute Genome Sequencing Center for Infectious Disease"/>
            <person name="Wu L."/>
            <person name="Ma J."/>
        </authorList>
    </citation>
    <scope>NUCLEOTIDE SEQUENCE [LARGE SCALE GENOMIC DNA]</scope>
    <source>
        <strain evidence="16">JCM 16601</strain>
    </source>
</reference>
<evidence type="ECO:0000256" key="10">
    <source>
        <dbReference type="ARBA" id="ARBA00022840"/>
    </source>
</evidence>
<dbReference type="SUPFAM" id="SSF52540">
    <property type="entry name" value="P-loop containing nucleoside triphosphate hydrolases"/>
    <property type="match status" value="1"/>
</dbReference>
<accession>A0ABP7PZW2</accession>
<evidence type="ECO:0000256" key="2">
    <source>
        <dbReference type="ARBA" id="ARBA00004870"/>
    </source>
</evidence>
<dbReference type="InterPro" id="IPR003758">
    <property type="entry name" value="LpxK"/>
</dbReference>
<evidence type="ECO:0000256" key="12">
    <source>
        <dbReference type="ARBA" id="ARBA00029757"/>
    </source>
</evidence>
<keyword evidence="14" id="KW-0472">Membrane</keyword>
<dbReference type="EMBL" id="BAAAZC010000019">
    <property type="protein sequence ID" value="GAA3974183.1"/>
    <property type="molecule type" value="Genomic_DNA"/>
</dbReference>
<dbReference type="PANTHER" id="PTHR42724">
    <property type="entry name" value="TETRAACYLDISACCHARIDE 4'-KINASE"/>
    <property type="match status" value="1"/>
</dbReference>
<proteinExistence type="inferred from homology"/>
<dbReference type="EC" id="2.7.1.130" evidence="3 13"/>
<keyword evidence="10 13" id="KW-0067">ATP-binding</keyword>
<evidence type="ECO:0000256" key="14">
    <source>
        <dbReference type="SAM" id="Phobius"/>
    </source>
</evidence>
<evidence type="ECO:0000256" key="3">
    <source>
        <dbReference type="ARBA" id="ARBA00012071"/>
    </source>
</evidence>
<dbReference type="NCBIfam" id="TIGR00682">
    <property type="entry name" value="lpxK"/>
    <property type="match status" value="1"/>
</dbReference>
<keyword evidence="8 13" id="KW-0547">Nucleotide-binding</keyword>
<evidence type="ECO:0000313" key="15">
    <source>
        <dbReference type="EMBL" id="GAA3974183.1"/>
    </source>
</evidence>
<evidence type="ECO:0000256" key="9">
    <source>
        <dbReference type="ARBA" id="ARBA00022777"/>
    </source>
</evidence>
<comment type="caution">
    <text evidence="13">Lacks conserved residue(s) required for the propagation of feature annotation.</text>
</comment>
<evidence type="ECO:0000256" key="5">
    <source>
        <dbReference type="ARBA" id="ARBA00022516"/>
    </source>
</evidence>
<feature type="transmembrane region" description="Helical" evidence="14">
    <location>
        <begin position="12"/>
        <end position="35"/>
    </location>
</feature>
<keyword evidence="5 13" id="KW-0444">Lipid biosynthesis</keyword>
<keyword evidence="7 13" id="KW-0808">Transferase</keyword>
<protein>
    <recommendedName>
        <fullName evidence="4 13">Tetraacyldisaccharide 4'-kinase</fullName>
        <ecNumber evidence="3 13">2.7.1.130</ecNumber>
    </recommendedName>
    <alternativeName>
        <fullName evidence="12 13">Lipid A 4'-kinase</fullName>
    </alternativeName>
</protein>